<feature type="non-terminal residue" evidence="1">
    <location>
        <position position="203"/>
    </location>
</feature>
<reference evidence="1" key="1">
    <citation type="journal article" date="2021" name="New Phytol.">
        <title>Evolutionary innovations through gain and loss of genes in the ectomycorrhizal Boletales.</title>
        <authorList>
            <person name="Wu G."/>
            <person name="Miyauchi S."/>
            <person name="Morin E."/>
            <person name="Kuo A."/>
            <person name="Drula E."/>
            <person name="Varga T."/>
            <person name="Kohler A."/>
            <person name="Feng B."/>
            <person name="Cao Y."/>
            <person name="Lipzen A."/>
            <person name="Daum C."/>
            <person name="Hundley H."/>
            <person name="Pangilinan J."/>
            <person name="Johnson J."/>
            <person name="Barry K."/>
            <person name="LaButti K."/>
            <person name="Ng V."/>
            <person name="Ahrendt S."/>
            <person name="Min B."/>
            <person name="Choi I.G."/>
            <person name="Park H."/>
            <person name="Plett J.M."/>
            <person name="Magnuson J."/>
            <person name="Spatafora J.W."/>
            <person name="Nagy L.G."/>
            <person name="Henrissat B."/>
            <person name="Grigoriev I.V."/>
            <person name="Yang Z.L."/>
            <person name="Xu J."/>
            <person name="Martin F.M."/>
        </authorList>
    </citation>
    <scope>NUCLEOTIDE SEQUENCE</scope>
    <source>
        <strain evidence="1">KUC20120723A-06</strain>
    </source>
</reference>
<proteinExistence type="predicted"/>
<comment type="caution">
    <text evidence="1">The sequence shown here is derived from an EMBL/GenBank/DDBJ whole genome shotgun (WGS) entry which is preliminary data.</text>
</comment>
<dbReference type="Proteomes" id="UP000790709">
    <property type="component" value="Unassembled WGS sequence"/>
</dbReference>
<sequence length="203" mass="23811">MDDAAATAALRNLWVISNNQDKARWAQQLRDEARAAEAEQLHLAEEEHRRQQALADEEEEEEREERKKNKGMYVPLRNMAKGEYCEMWYFTNTGVREAASAILDSEPEALTLLPSVNGGQTWVPAGAIRDPKSQVKKDEHLTWEEFLEAAPRMIDSMKDNRWKKERVDMFIGFWSAIQNHRWRHSFDPLQQRALLVYQSQQRR</sequence>
<dbReference type="EMBL" id="MU266692">
    <property type="protein sequence ID" value="KAH7919126.1"/>
    <property type="molecule type" value="Genomic_DNA"/>
</dbReference>
<evidence type="ECO:0000313" key="1">
    <source>
        <dbReference type="EMBL" id="KAH7919126.1"/>
    </source>
</evidence>
<keyword evidence="2" id="KW-1185">Reference proteome</keyword>
<accession>A0ACB8B1L8</accession>
<gene>
    <name evidence="1" type="ORF">BV22DRAFT_1099823</name>
</gene>
<evidence type="ECO:0000313" key="2">
    <source>
        <dbReference type="Proteomes" id="UP000790709"/>
    </source>
</evidence>
<organism evidence="1 2">
    <name type="scientific">Leucogyrophana mollusca</name>
    <dbReference type="NCBI Taxonomy" id="85980"/>
    <lineage>
        <taxon>Eukaryota</taxon>
        <taxon>Fungi</taxon>
        <taxon>Dikarya</taxon>
        <taxon>Basidiomycota</taxon>
        <taxon>Agaricomycotina</taxon>
        <taxon>Agaricomycetes</taxon>
        <taxon>Agaricomycetidae</taxon>
        <taxon>Boletales</taxon>
        <taxon>Boletales incertae sedis</taxon>
        <taxon>Leucogyrophana</taxon>
    </lineage>
</organism>
<protein>
    <submittedName>
        <fullName evidence="1">Uncharacterized protein</fullName>
    </submittedName>
</protein>
<name>A0ACB8B1L8_9AGAM</name>